<feature type="chain" id="PRO_5033048608" description="TIGR03067 domain-containing protein" evidence="1">
    <location>
        <begin position="25"/>
        <end position="132"/>
    </location>
</feature>
<dbReference type="AlphaFoldDB" id="A0A840APK6"/>
<comment type="caution">
    <text evidence="2">The sequence shown here is derived from an EMBL/GenBank/DDBJ whole genome shotgun (WGS) entry which is preliminary data.</text>
</comment>
<name>A0A840APK6_9HYPH</name>
<keyword evidence="1" id="KW-0732">Signal</keyword>
<protein>
    <recommendedName>
        <fullName evidence="4">TIGR03067 domain-containing protein</fullName>
    </recommendedName>
</protein>
<evidence type="ECO:0000313" key="2">
    <source>
        <dbReference type="EMBL" id="MBB3930336.1"/>
    </source>
</evidence>
<keyword evidence="3" id="KW-1185">Reference proteome</keyword>
<gene>
    <name evidence="2" type="ORF">GGR25_001375</name>
</gene>
<dbReference type="RefSeq" id="WP_183398004.1">
    <property type="nucleotide sequence ID" value="NZ_JACIDS010000002.1"/>
</dbReference>
<organism evidence="2 3">
    <name type="scientific">Kaistia hirudinis</name>
    <dbReference type="NCBI Taxonomy" id="1293440"/>
    <lineage>
        <taxon>Bacteria</taxon>
        <taxon>Pseudomonadati</taxon>
        <taxon>Pseudomonadota</taxon>
        <taxon>Alphaproteobacteria</taxon>
        <taxon>Hyphomicrobiales</taxon>
        <taxon>Kaistiaceae</taxon>
        <taxon>Kaistia</taxon>
    </lineage>
</organism>
<evidence type="ECO:0000313" key="3">
    <source>
        <dbReference type="Proteomes" id="UP000553963"/>
    </source>
</evidence>
<dbReference type="EMBL" id="JACIDS010000002">
    <property type="protein sequence ID" value="MBB3930336.1"/>
    <property type="molecule type" value="Genomic_DNA"/>
</dbReference>
<evidence type="ECO:0000256" key="1">
    <source>
        <dbReference type="SAM" id="SignalP"/>
    </source>
</evidence>
<accession>A0A840APK6</accession>
<evidence type="ECO:0008006" key="4">
    <source>
        <dbReference type="Google" id="ProtNLM"/>
    </source>
</evidence>
<proteinExistence type="predicted"/>
<reference evidence="2 3" key="1">
    <citation type="submission" date="2020-08" db="EMBL/GenBank/DDBJ databases">
        <title>Genomic Encyclopedia of Type Strains, Phase IV (KMG-IV): sequencing the most valuable type-strain genomes for metagenomic binning, comparative biology and taxonomic classification.</title>
        <authorList>
            <person name="Goeker M."/>
        </authorList>
    </citation>
    <scope>NUCLEOTIDE SEQUENCE [LARGE SCALE GENOMIC DNA]</scope>
    <source>
        <strain evidence="2 3">DSM 25966</strain>
    </source>
</reference>
<sequence>MKLTALVFAAATLATALTAVPALAQDIPSLSGTWKGKSDGIGKEFGWLDGPVTLDVTEQHGRSFRAKITYGDPKGDHSEELIGTISPDGKSVYLAGDDGIHLAALNGTFLDSCYLEADEDDAMAVCIRFEKS</sequence>
<feature type="signal peptide" evidence="1">
    <location>
        <begin position="1"/>
        <end position="24"/>
    </location>
</feature>
<dbReference type="Proteomes" id="UP000553963">
    <property type="component" value="Unassembled WGS sequence"/>
</dbReference>